<comment type="caution">
    <text evidence="2">The sequence shown here is derived from an EMBL/GenBank/DDBJ whole genome shotgun (WGS) entry which is preliminary data.</text>
</comment>
<reference evidence="2" key="1">
    <citation type="submission" date="2020-12" db="EMBL/GenBank/DDBJ databases">
        <authorList>
            <person name="Iha C."/>
        </authorList>
    </citation>
    <scope>NUCLEOTIDE SEQUENCE</scope>
</reference>
<feature type="region of interest" description="Disordered" evidence="1">
    <location>
        <begin position="1"/>
        <end position="37"/>
    </location>
</feature>
<gene>
    <name evidence="2" type="ORF">OSTQU699_LOCUS4120</name>
</gene>
<name>A0A8S1IUM8_9CHLO</name>
<protein>
    <submittedName>
        <fullName evidence="2">Uncharacterized protein</fullName>
    </submittedName>
</protein>
<evidence type="ECO:0000313" key="2">
    <source>
        <dbReference type="EMBL" id="CAD7698761.1"/>
    </source>
</evidence>
<evidence type="ECO:0000256" key="1">
    <source>
        <dbReference type="SAM" id="MobiDB-lite"/>
    </source>
</evidence>
<evidence type="ECO:0000313" key="3">
    <source>
        <dbReference type="Proteomes" id="UP000708148"/>
    </source>
</evidence>
<dbReference type="AlphaFoldDB" id="A0A8S1IUM8"/>
<accession>A0A8S1IUM8</accession>
<keyword evidence="3" id="KW-1185">Reference proteome</keyword>
<feature type="region of interest" description="Disordered" evidence="1">
    <location>
        <begin position="164"/>
        <end position="190"/>
    </location>
</feature>
<dbReference type="Proteomes" id="UP000708148">
    <property type="component" value="Unassembled WGS sequence"/>
</dbReference>
<organism evidence="2 3">
    <name type="scientific">Ostreobium quekettii</name>
    <dbReference type="NCBI Taxonomy" id="121088"/>
    <lineage>
        <taxon>Eukaryota</taxon>
        <taxon>Viridiplantae</taxon>
        <taxon>Chlorophyta</taxon>
        <taxon>core chlorophytes</taxon>
        <taxon>Ulvophyceae</taxon>
        <taxon>TCBD clade</taxon>
        <taxon>Bryopsidales</taxon>
        <taxon>Ostreobineae</taxon>
        <taxon>Ostreobiaceae</taxon>
        <taxon>Ostreobium</taxon>
    </lineage>
</organism>
<dbReference type="EMBL" id="CAJHUC010000882">
    <property type="protein sequence ID" value="CAD7698761.1"/>
    <property type="molecule type" value="Genomic_DNA"/>
</dbReference>
<sequence length="387" mass="42381">MYGKRPAAHSPGTLLKPDVGDAGEVATADSEKQAKSVTKLQKEAELEDLNVDDAWLSAPPPDAYDMPLAGVRANKTKPHHRRTASRVLDDLPIMNPLFETAEEGDRGVSCPRLGAINWFEEGGVDVGEADYWEEIVDEGPKGGMRGPAFGGGVEKAKRVGGIQGGGWGKRGVSGGGGHHGRGRDGRGGIFPVNGVVERGQRAAPAAMRERRSKAAPSFPWRMFFYLAALLACSVAVEVVTDRGHRAMACGACVADTRDLARRLEQSRVEMLDRVGSMGMLLSNQALENHRLKEELVEAQRFTKYVQQGGRINVEREEQGTECAVEEDAGSLSPSPLEKFEADVHRAVWRFRYHVARLVGFFRKRLPVGTVMYERLRWLEDVVVGPIE</sequence>
<feature type="compositionally biased region" description="Gly residues" evidence="1">
    <location>
        <begin position="164"/>
        <end position="177"/>
    </location>
</feature>
<proteinExistence type="predicted"/>